<keyword evidence="2" id="KW-0479">Metal-binding</keyword>
<evidence type="ECO:0000256" key="1">
    <source>
        <dbReference type="ARBA" id="ARBA00008031"/>
    </source>
</evidence>
<accession>X0Y1G8</accession>
<evidence type="ECO:0000256" key="2">
    <source>
        <dbReference type="ARBA" id="ARBA00022723"/>
    </source>
</evidence>
<proteinExistence type="inferred from homology"/>
<dbReference type="AlphaFoldDB" id="X0Y1G8"/>
<dbReference type="InterPro" id="IPR036849">
    <property type="entry name" value="Enolase-like_C_sf"/>
</dbReference>
<dbReference type="EMBL" id="BARS01055869">
    <property type="protein sequence ID" value="GAG49684.1"/>
    <property type="molecule type" value="Genomic_DNA"/>
</dbReference>
<comment type="caution">
    <text evidence="4">The sequence shown here is derived from an EMBL/GenBank/DDBJ whole genome shotgun (WGS) entry which is preliminary data.</text>
</comment>
<dbReference type="InterPro" id="IPR029065">
    <property type="entry name" value="Enolase_C-like"/>
</dbReference>
<protein>
    <recommendedName>
        <fullName evidence="3">Enolase C-terminal domain-containing protein</fullName>
    </recommendedName>
</protein>
<reference evidence="4" key="1">
    <citation type="journal article" date="2014" name="Front. Microbiol.">
        <title>High frequency of phylogenetically diverse reductive dehalogenase-homologous genes in deep subseafloor sedimentary metagenomes.</title>
        <authorList>
            <person name="Kawai M."/>
            <person name="Futagami T."/>
            <person name="Toyoda A."/>
            <person name="Takaki Y."/>
            <person name="Nishi S."/>
            <person name="Hori S."/>
            <person name="Arai W."/>
            <person name="Tsubouchi T."/>
            <person name="Morono Y."/>
            <person name="Uchiyama I."/>
            <person name="Ito T."/>
            <person name="Fujiyama A."/>
            <person name="Inagaki F."/>
            <person name="Takami H."/>
        </authorList>
    </citation>
    <scope>NUCLEOTIDE SEQUENCE</scope>
    <source>
        <strain evidence="4">Expedition CK06-06</strain>
    </source>
</reference>
<feature type="domain" description="Enolase C-terminal" evidence="3">
    <location>
        <begin position="1"/>
        <end position="130"/>
    </location>
</feature>
<dbReference type="SUPFAM" id="SSF51604">
    <property type="entry name" value="Enolase C-terminal domain-like"/>
    <property type="match status" value="1"/>
</dbReference>
<name>X0Y1G8_9ZZZZ</name>
<dbReference type="Gene3D" id="3.20.20.120">
    <property type="entry name" value="Enolase-like C-terminal domain"/>
    <property type="match status" value="1"/>
</dbReference>
<feature type="non-terminal residue" evidence="4">
    <location>
        <position position="1"/>
    </location>
</feature>
<comment type="similarity">
    <text evidence="1">Belongs to the mandelate racemase/muconate lactonizing enzyme family.</text>
</comment>
<dbReference type="InterPro" id="IPR034593">
    <property type="entry name" value="DgoD-like"/>
</dbReference>
<gene>
    <name evidence="4" type="ORF">S01H1_82420</name>
</gene>
<dbReference type="GO" id="GO:0046872">
    <property type="term" value="F:metal ion binding"/>
    <property type="evidence" value="ECO:0007669"/>
    <property type="project" value="UniProtKB-KW"/>
</dbReference>
<evidence type="ECO:0000259" key="3">
    <source>
        <dbReference type="Pfam" id="PF13378"/>
    </source>
</evidence>
<dbReference type="PANTHER" id="PTHR48080">
    <property type="entry name" value="D-GALACTONATE DEHYDRATASE-RELATED"/>
    <property type="match status" value="1"/>
</dbReference>
<dbReference type="PANTHER" id="PTHR48080:SF3">
    <property type="entry name" value="ENOLASE SUPERFAMILY MEMBER DDB_G0284701"/>
    <property type="match status" value="1"/>
</dbReference>
<evidence type="ECO:0000313" key="4">
    <source>
        <dbReference type="EMBL" id="GAG49684.1"/>
    </source>
</evidence>
<dbReference type="Pfam" id="PF13378">
    <property type="entry name" value="MR_MLE_C"/>
    <property type="match status" value="1"/>
</dbReference>
<sequence length="131" mass="13907">PVEADDLETLRRLHEANVLPIVVDESAERPADLAPLLGCVAGINIKLCKCGGIRQALQMIHTARSLGMKVMLGCMVGSSLYISPAAQLSPLVDWLDLDGHLLLAEDTFEGLGCANGKLILSEHAGLGVQPR</sequence>
<organism evidence="4">
    <name type="scientific">marine sediment metagenome</name>
    <dbReference type="NCBI Taxonomy" id="412755"/>
    <lineage>
        <taxon>unclassified sequences</taxon>
        <taxon>metagenomes</taxon>
        <taxon>ecological metagenomes</taxon>
    </lineage>
</organism>